<organism evidence="1 2">
    <name type="scientific">Colletotrichum navitas</name>
    <dbReference type="NCBI Taxonomy" id="681940"/>
    <lineage>
        <taxon>Eukaryota</taxon>
        <taxon>Fungi</taxon>
        <taxon>Dikarya</taxon>
        <taxon>Ascomycota</taxon>
        <taxon>Pezizomycotina</taxon>
        <taxon>Sordariomycetes</taxon>
        <taxon>Hypocreomycetidae</taxon>
        <taxon>Glomerellales</taxon>
        <taxon>Glomerellaceae</taxon>
        <taxon>Colletotrichum</taxon>
        <taxon>Colletotrichum graminicola species complex</taxon>
    </lineage>
</organism>
<dbReference type="Proteomes" id="UP001230504">
    <property type="component" value="Unassembled WGS sequence"/>
</dbReference>
<evidence type="ECO:0000313" key="2">
    <source>
        <dbReference type="Proteomes" id="UP001230504"/>
    </source>
</evidence>
<reference evidence="1" key="1">
    <citation type="submission" date="2021-06" db="EMBL/GenBank/DDBJ databases">
        <title>Comparative genomics, transcriptomics and evolutionary studies reveal genomic signatures of adaptation to plant cell wall in hemibiotrophic fungi.</title>
        <authorList>
            <consortium name="DOE Joint Genome Institute"/>
            <person name="Baroncelli R."/>
            <person name="Diaz J.F."/>
            <person name="Benocci T."/>
            <person name="Peng M."/>
            <person name="Battaglia E."/>
            <person name="Haridas S."/>
            <person name="Andreopoulos W."/>
            <person name="Labutti K."/>
            <person name="Pangilinan J."/>
            <person name="Floch G.L."/>
            <person name="Makela M.R."/>
            <person name="Henrissat B."/>
            <person name="Grigoriev I.V."/>
            <person name="Crouch J.A."/>
            <person name="De Vries R.P."/>
            <person name="Sukno S.A."/>
            <person name="Thon M.R."/>
        </authorList>
    </citation>
    <scope>NUCLEOTIDE SEQUENCE</scope>
    <source>
        <strain evidence="1">CBS 125086</strain>
    </source>
</reference>
<dbReference type="GeneID" id="85435486"/>
<evidence type="ECO:0000313" key="1">
    <source>
        <dbReference type="EMBL" id="KAK1593593.1"/>
    </source>
</evidence>
<keyword evidence="2" id="KW-1185">Reference proteome</keyword>
<dbReference type="EMBL" id="JAHLJV010000024">
    <property type="protein sequence ID" value="KAK1593593.1"/>
    <property type="molecule type" value="Genomic_DNA"/>
</dbReference>
<name>A0AAD8Q104_9PEZI</name>
<accession>A0AAD8Q104</accession>
<dbReference type="AlphaFoldDB" id="A0AAD8Q104"/>
<sequence length="313" mass="34408">MMATRIRSGRPDIPFSLACASKGRMREQQLAADQSTIIISAWPARYCLLLRIKRGLPLKQAALFLRCTGGWCHRSGRCKRKRRSHARSPSRAQGRNRGRVRPWPEMFATHTGHFWTCRYVCLLSSAPGRSRTLPLLGPEPGCARPRHPGWVPGPSNMGLVPEPLQAVLSTGRSAPALIPVGPLSPIFLNDPVVSGRKSLVTSSRQGASMANPINQQGREELEMEKEGQNRRNRAIPNGVRHDPLLPLTGLYQSRWPGQSVGCPRAPILSMGPTTPAFSRASQFLTVSCSGVVTSWECRDGFASLSLHTHCLGW</sequence>
<protein>
    <submittedName>
        <fullName evidence="1">Uncharacterized protein</fullName>
    </submittedName>
</protein>
<gene>
    <name evidence="1" type="ORF">LY79DRAFT_174398</name>
</gene>
<comment type="caution">
    <text evidence="1">The sequence shown here is derived from an EMBL/GenBank/DDBJ whole genome shotgun (WGS) entry which is preliminary data.</text>
</comment>
<dbReference type="RefSeq" id="XP_060414879.1">
    <property type="nucleotide sequence ID" value="XM_060551246.1"/>
</dbReference>
<proteinExistence type="predicted"/>